<name>A0A8F6TTE6_9RHOB</name>
<dbReference type="EMBL" id="CP079194">
    <property type="protein sequence ID" value="QXT38340.1"/>
    <property type="molecule type" value="Genomic_DNA"/>
</dbReference>
<keyword evidence="4" id="KW-1185">Reference proteome</keyword>
<sequence length="256" mass="28921">MSDTAPTKTTAAPETAAARREPPRQIPKWGWIAFLVFSFISAASAFKFIPPGLFYGVFGNWGEGVEATWMGFVVEGIERGADHVAYHIENVGTTLAVHMIFGGLAVCLVPIQVSRMWRRGDRRKHIYLGWALVPIVTIAALTTPPISFNMRLPFWSELGFALGSVAWFSALVMGIWAIRKRKLVLHQRWMVMMAALSFGAVSFRLQLPLLRIFWDMDVVFPYLGWTCWVPNVLVVAWWWRNQVKAERQSLSPAPAE</sequence>
<feature type="transmembrane region" description="Helical" evidence="2">
    <location>
        <begin position="219"/>
        <end position="239"/>
    </location>
</feature>
<evidence type="ECO:0000256" key="1">
    <source>
        <dbReference type="SAM" id="MobiDB-lite"/>
    </source>
</evidence>
<accession>A0A8F6TTE6</accession>
<evidence type="ECO:0000256" key="2">
    <source>
        <dbReference type="SAM" id="Phobius"/>
    </source>
</evidence>
<feature type="transmembrane region" description="Helical" evidence="2">
    <location>
        <begin position="29"/>
        <end position="49"/>
    </location>
</feature>
<dbReference type="InterPro" id="IPR018750">
    <property type="entry name" value="DUF2306_membrane"/>
</dbReference>
<feature type="compositionally biased region" description="Low complexity" evidence="1">
    <location>
        <begin position="1"/>
        <end position="16"/>
    </location>
</feature>
<feature type="transmembrane region" description="Helical" evidence="2">
    <location>
        <begin position="95"/>
        <end position="114"/>
    </location>
</feature>
<feature type="transmembrane region" description="Helical" evidence="2">
    <location>
        <begin position="189"/>
        <end position="207"/>
    </location>
</feature>
<feature type="transmembrane region" description="Helical" evidence="2">
    <location>
        <begin position="126"/>
        <end position="146"/>
    </location>
</feature>
<dbReference type="Proteomes" id="UP000825009">
    <property type="component" value="Chromosome"/>
</dbReference>
<keyword evidence="2" id="KW-0472">Membrane</keyword>
<evidence type="ECO:0000313" key="3">
    <source>
        <dbReference type="EMBL" id="QXT38340.1"/>
    </source>
</evidence>
<reference evidence="3 4" key="1">
    <citation type="submission" date="2021-07" db="EMBL/GenBank/DDBJ databases">
        <title>A novel Jannaschia species isolated from marine dinoflagellate Ceratoperidinium margalefii.</title>
        <authorList>
            <person name="Jiang Y."/>
            <person name="Li Z."/>
        </authorList>
    </citation>
    <scope>NUCLEOTIDE SEQUENCE [LARGE SCALE GENOMIC DNA]</scope>
    <source>
        <strain evidence="3 4">J12C1-MA-4</strain>
    </source>
</reference>
<feature type="transmembrane region" description="Helical" evidence="2">
    <location>
        <begin position="158"/>
        <end position="177"/>
    </location>
</feature>
<evidence type="ECO:0000313" key="4">
    <source>
        <dbReference type="Proteomes" id="UP000825009"/>
    </source>
</evidence>
<keyword evidence="2" id="KW-1133">Transmembrane helix</keyword>
<dbReference type="RefSeq" id="WP_219000536.1">
    <property type="nucleotide sequence ID" value="NZ_CP079194.1"/>
</dbReference>
<protein>
    <submittedName>
        <fullName evidence="3">DUF2306 domain-containing protein</fullName>
    </submittedName>
</protein>
<dbReference type="Pfam" id="PF10067">
    <property type="entry name" value="DUF2306"/>
    <property type="match status" value="1"/>
</dbReference>
<gene>
    <name evidence="3" type="ORF">KYE46_10295</name>
</gene>
<dbReference type="KEGG" id="gce:KYE46_10295"/>
<organism evidence="3 4">
    <name type="scientific">Gymnodinialimonas ceratoperidinii</name>
    <dbReference type="NCBI Taxonomy" id="2856823"/>
    <lineage>
        <taxon>Bacteria</taxon>
        <taxon>Pseudomonadati</taxon>
        <taxon>Pseudomonadota</taxon>
        <taxon>Alphaproteobacteria</taxon>
        <taxon>Rhodobacterales</taxon>
        <taxon>Paracoccaceae</taxon>
        <taxon>Gymnodinialimonas</taxon>
    </lineage>
</organism>
<feature type="region of interest" description="Disordered" evidence="1">
    <location>
        <begin position="1"/>
        <end position="22"/>
    </location>
</feature>
<proteinExistence type="predicted"/>
<dbReference type="AlphaFoldDB" id="A0A8F6TTE6"/>
<keyword evidence="2" id="KW-0812">Transmembrane</keyword>